<evidence type="ECO:0000256" key="1">
    <source>
        <dbReference type="ARBA" id="ARBA00022679"/>
    </source>
</evidence>
<keyword evidence="1" id="KW-0808">Transferase</keyword>
<dbReference type="InterPro" id="IPR000794">
    <property type="entry name" value="Beta-ketoacyl_synthase"/>
</dbReference>
<dbReference type="EMBL" id="AJWZ01001889">
    <property type="protein sequence ID" value="EKC72478.1"/>
    <property type="molecule type" value="Genomic_DNA"/>
</dbReference>
<dbReference type="InterPro" id="IPR014030">
    <property type="entry name" value="Ketoacyl_synth_N"/>
</dbReference>
<dbReference type="InterPro" id="IPR016039">
    <property type="entry name" value="Thiolase-like"/>
</dbReference>
<accession>K1TRV3</accession>
<dbReference type="InterPro" id="IPR020841">
    <property type="entry name" value="PKS_Beta-ketoAc_synthase_dom"/>
</dbReference>
<dbReference type="GO" id="GO:0004315">
    <property type="term" value="F:3-oxoacyl-[acyl-carrier-protein] synthase activity"/>
    <property type="evidence" value="ECO:0007669"/>
    <property type="project" value="InterPro"/>
</dbReference>
<dbReference type="Gene3D" id="3.40.47.10">
    <property type="match status" value="1"/>
</dbReference>
<reference evidence="3" key="1">
    <citation type="journal article" date="2013" name="Environ. Microbiol.">
        <title>Microbiota from the distal guts of lean and obese adolescents exhibit partial functional redundancy besides clear differences in community structure.</title>
        <authorList>
            <person name="Ferrer M."/>
            <person name="Ruiz A."/>
            <person name="Lanza F."/>
            <person name="Haange S.B."/>
            <person name="Oberbach A."/>
            <person name="Till H."/>
            <person name="Bargiela R."/>
            <person name="Campoy C."/>
            <person name="Segura M.T."/>
            <person name="Richter M."/>
            <person name="von Bergen M."/>
            <person name="Seifert J."/>
            <person name="Suarez A."/>
        </authorList>
    </citation>
    <scope>NUCLEOTIDE SEQUENCE</scope>
</reference>
<dbReference type="PROSITE" id="PS52004">
    <property type="entry name" value="KS3_2"/>
    <property type="match status" value="1"/>
</dbReference>
<dbReference type="InterPro" id="IPR018201">
    <property type="entry name" value="Ketoacyl_synth_AS"/>
</dbReference>
<dbReference type="Pfam" id="PF00109">
    <property type="entry name" value="ketoacyl-synt"/>
    <property type="match status" value="1"/>
</dbReference>
<feature type="non-terminal residue" evidence="3">
    <location>
        <position position="162"/>
    </location>
</feature>
<dbReference type="GO" id="GO:0005829">
    <property type="term" value="C:cytosol"/>
    <property type="evidence" value="ECO:0007669"/>
    <property type="project" value="TreeGrafter"/>
</dbReference>
<dbReference type="PROSITE" id="PS00606">
    <property type="entry name" value="KS3_1"/>
    <property type="match status" value="1"/>
</dbReference>
<comment type="caution">
    <text evidence="3">The sequence shown here is derived from an EMBL/GenBank/DDBJ whole genome shotgun (WGS) entry which is preliminary data.</text>
</comment>
<dbReference type="PANTHER" id="PTHR11712:SF336">
    <property type="entry name" value="3-OXOACYL-[ACYL-CARRIER-PROTEIN] SYNTHASE, MITOCHONDRIAL"/>
    <property type="match status" value="1"/>
</dbReference>
<dbReference type="PANTHER" id="PTHR11712">
    <property type="entry name" value="POLYKETIDE SYNTHASE-RELATED"/>
    <property type="match status" value="1"/>
</dbReference>
<organism evidence="3">
    <name type="scientific">human gut metagenome</name>
    <dbReference type="NCBI Taxonomy" id="408170"/>
    <lineage>
        <taxon>unclassified sequences</taxon>
        <taxon>metagenomes</taxon>
        <taxon>organismal metagenomes</taxon>
    </lineage>
</organism>
<dbReference type="SUPFAM" id="SSF53901">
    <property type="entry name" value="Thiolase-like"/>
    <property type="match status" value="1"/>
</dbReference>
<evidence type="ECO:0000259" key="2">
    <source>
        <dbReference type="PROSITE" id="PS52004"/>
    </source>
</evidence>
<dbReference type="AlphaFoldDB" id="K1TRV3"/>
<name>K1TRV3_9ZZZZ</name>
<feature type="domain" description="Ketosynthase family 3 (KS3)" evidence="2">
    <location>
        <begin position="1"/>
        <end position="162"/>
    </location>
</feature>
<sequence>MIAAREAVKSSEISKENTDFNRVGIFVSSGIGGLTTIQEQCRIDNEKGNKRVSPMFIPMSIANMAAGNIAIEFGFKGESISILTACASSTHAIGEAYKTIKLGLEDVVIAGGAEAAICEVGIAGFENMKALSFETDKNRASIPFDKRRNGFVMGEGAGIVVL</sequence>
<protein>
    <submittedName>
        <fullName evidence="3">Beta-ketoacyl-acyl-carrier-protein synthase II</fullName>
    </submittedName>
</protein>
<gene>
    <name evidence="3" type="ORF">OBE_02868</name>
</gene>
<proteinExistence type="predicted"/>
<evidence type="ECO:0000313" key="3">
    <source>
        <dbReference type="EMBL" id="EKC72478.1"/>
    </source>
</evidence>
<dbReference type="GO" id="GO:0006633">
    <property type="term" value="P:fatty acid biosynthetic process"/>
    <property type="evidence" value="ECO:0007669"/>
    <property type="project" value="InterPro"/>
</dbReference>